<feature type="region of interest" description="Disordered" evidence="6">
    <location>
        <begin position="1"/>
        <end position="27"/>
    </location>
</feature>
<dbReference type="CDD" id="cd06173">
    <property type="entry name" value="MFS_MefA_like"/>
    <property type="match status" value="1"/>
</dbReference>
<feature type="region of interest" description="Disordered" evidence="6">
    <location>
        <begin position="243"/>
        <end position="278"/>
    </location>
</feature>
<feature type="transmembrane region" description="Helical" evidence="7">
    <location>
        <begin position="333"/>
        <end position="352"/>
    </location>
</feature>
<keyword evidence="5 7" id="KW-0472">Membrane</keyword>
<feature type="transmembrane region" description="Helical" evidence="7">
    <location>
        <begin position="429"/>
        <end position="447"/>
    </location>
</feature>
<feature type="transmembrane region" description="Helical" evidence="7">
    <location>
        <begin position="386"/>
        <end position="408"/>
    </location>
</feature>
<sequence length="495" mass="52390">MHRSVPHLGASGGTGLHPAAHHPHRREHVHVSDDLIAEQGQQPQPVPPGDASKEAKKPSFKGTGFLRLWTGESVSLAGTEITFMAMGIIAVTTLAATPWQMGVLEAAESAAVLLLGLSAGVWADRYERRRIMLMANLTRSVLVLSVPVLFWLDLLSMPVLYLVVFLVGALSLLFDSAMSAYLPRLLPRSQLERANSWMEGSASVGMVAGPGLAGILVQIMSAPVALVVDSVSYLVSYTTLSRLPKAPPSADPVEESDAPEGKPGPAAEPGRARPKETHREQVLAGLRVLRHDRLQRPMTLAAAHFNIFHSMFFAVNVLFLLKNLDFSPGLLGATSMAGGIAGLVGASCTPLLTRTLGQGRALILVYAVPGLAAVLVPLAAGTGRVVAVTLVTVSTFVYTCAVVVNLVISDTVKQTLVPDHLLGRVTASTRFISWGVQPIGALLGGWLGTWLGLVEVMVLASAGLVASALWPLFSPVRSLIRLPDDEENEEAAGDA</sequence>
<dbReference type="InterPro" id="IPR011701">
    <property type="entry name" value="MFS"/>
</dbReference>
<feature type="transmembrane region" description="Helical" evidence="7">
    <location>
        <begin position="300"/>
        <end position="321"/>
    </location>
</feature>
<feature type="transmembrane region" description="Helical" evidence="7">
    <location>
        <begin position="361"/>
        <end position="380"/>
    </location>
</feature>
<evidence type="ECO:0000256" key="6">
    <source>
        <dbReference type="SAM" id="MobiDB-lite"/>
    </source>
</evidence>
<dbReference type="GO" id="GO:0005886">
    <property type="term" value="C:plasma membrane"/>
    <property type="evidence" value="ECO:0007669"/>
    <property type="project" value="UniProtKB-SubCell"/>
</dbReference>
<keyword evidence="4 7" id="KW-1133">Transmembrane helix</keyword>
<dbReference type="OrthoDB" id="9815525at2"/>
<dbReference type="AlphaFoldDB" id="A0A2N8TNY3"/>
<feature type="transmembrane region" description="Helical" evidence="7">
    <location>
        <begin position="74"/>
        <end position="96"/>
    </location>
</feature>
<keyword evidence="3 7" id="KW-0812">Transmembrane</keyword>
<keyword evidence="2" id="KW-1003">Cell membrane</keyword>
<dbReference type="GO" id="GO:0022857">
    <property type="term" value="F:transmembrane transporter activity"/>
    <property type="evidence" value="ECO:0007669"/>
    <property type="project" value="InterPro"/>
</dbReference>
<keyword evidence="9" id="KW-1185">Reference proteome</keyword>
<evidence type="ECO:0000256" key="4">
    <source>
        <dbReference type="ARBA" id="ARBA00022989"/>
    </source>
</evidence>
<comment type="subcellular location">
    <subcellularLocation>
        <location evidence="1">Cell membrane</location>
        <topology evidence="1">Multi-pass membrane protein</topology>
    </subcellularLocation>
</comment>
<organism evidence="8 9">
    <name type="scientific">Streptomyces cahuitamycinicus</name>
    <dbReference type="NCBI Taxonomy" id="2070367"/>
    <lineage>
        <taxon>Bacteria</taxon>
        <taxon>Bacillati</taxon>
        <taxon>Actinomycetota</taxon>
        <taxon>Actinomycetes</taxon>
        <taxon>Kitasatosporales</taxon>
        <taxon>Streptomycetaceae</taxon>
        <taxon>Streptomyces</taxon>
    </lineage>
</organism>
<dbReference type="EMBL" id="POUC01000128">
    <property type="protein sequence ID" value="PNG20699.1"/>
    <property type="molecule type" value="Genomic_DNA"/>
</dbReference>
<evidence type="ECO:0000256" key="2">
    <source>
        <dbReference type="ARBA" id="ARBA00022475"/>
    </source>
</evidence>
<evidence type="ECO:0000313" key="9">
    <source>
        <dbReference type="Proteomes" id="UP000235943"/>
    </source>
</evidence>
<dbReference type="Gene3D" id="1.20.1250.20">
    <property type="entry name" value="MFS general substrate transporter like domains"/>
    <property type="match status" value="1"/>
</dbReference>
<evidence type="ECO:0000256" key="1">
    <source>
        <dbReference type="ARBA" id="ARBA00004651"/>
    </source>
</evidence>
<reference evidence="8 9" key="1">
    <citation type="submission" date="2018-01" db="EMBL/GenBank/DDBJ databases">
        <title>Draft genome sequence of Streptomyces sp. 13K301.</title>
        <authorList>
            <person name="Sahin N."/>
            <person name="Saygin H."/>
            <person name="Ay H."/>
        </authorList>
    </citation>
    <scope>NUCLEOTIDE SEQUENCE [LARGE SCALE GENOMIC DNA]</scope>
    <source>
        <strain evidence="8 9">13K301</strain>
    </source>
</reference>
<evidence type="ECO:0000256" key="7">
    <source>
        <dbReference type="SAM" id="Phobius"/>
    </source>
</evidence>
<gene>
    <name evidence="8" type="ORF">C1J00_18880</name>
</gene>
<evidence type="ECO:0000313" key="8">
    <source>
        <dbReference type="EMBL" id="PNG20699.1"/>
    </source>
</evidence>
<feature type="region of interest" description="Disordered" evidence="6">
    <location>
        <begin position="39"/>
        <end position="58"/>
    </location>
</feature>
<evidence type="ECO:0000256" key="5">
    <source>
        <dbReference type="ARBA" id="ARBA00023136"/>
    </source>
</evidence>
<protein>
    <submittedName>
        <fullName evidence="8">MFS transporter</fullName>
    </submittedName>
</protein>
<dbReference type="PANTHER" id="PTHR23513:SF6">
    <property type="entry name" value="MAJOR FACILITATOR SUPERFAMILY ASSOCIATED DOMAIN-CONTAINING PROTEIN"/>
    <property type="match status" value="1"/>
</dbReference>
<dbReference type="InterPro" id="IPR036259">
    <property type="entry name" value="MFS_trans_sf"/>
</dbReference>
<accession>A0A2N8TNY3</accession>
<proteinExistence type="predicted"/>
<feature type="transmembrane region" description="Helical" evidence="7">
    <location>
        <begin position="102"/>
        <end position="121"/>
    </location>
</feature>
<evidence type="ECO:0000256" key="3">
    <source>
        <dbReference type="ARBA" id="ARBA00022692"/>
    </source>
</evidence>
<comment type="caution">
    <text evidence="8">The sequence shown here is derived from an EMBL/GenBank/DDBJ whole genome shotgun (WGS) entry which is preliminary data.</text>
</comment>
<dbReference type="Pfam" id="PF07690">
    <property type="entry name" value="MFS_1"/>
    <property type="match status" value="1"/>
</dbReference>
<dbReference type="Proteomes" id="UP000235943">
    <property type="component" value="Unassembled WGS sequence"/>
</dbReference>
<dbReference type="PANTHER" id="PTHR23513">
    <property type="entry name" value="INTEGRAL MEMBRANE EFFLUX PROTEIN-RELATED"/>
    <property type="match status" value="1"/>
</dbReference>
<dbReference type="SUPFAM" id="SSF103473">
    <property type="entry name" value="MFS general substrate transporter"/>
    <property type="match status" value="1"/>
</dbReference>
<name>A0A2N8TNY3_9ACTN</name>